<name>A0AAF3J9N7_9BILA</name>
<feature type="cross-link" description="Glycyl lysine isopeptide (Lys-Gly) (interchain with G-Cter in SUMO2)" evidence="10">
    <location>
        <position position="463"/>
    </location>
</feature>
<evidence type="ECO:0000256" key="6">
    <source>
        <dbReference type="ARBA" id="ARBA00047899"/>
    </source>
</evidence>
<feature type="compositionally biased region" description="Low complexity" evidence="11">
    <location>
        <begin position="176"/>
        <end position="186"/>
    </location>
</feature>
<feature type="region of interest" description="Disordered" evidence="11">
    <location>
        <begin position="310"/>
        <end position="330"/>
    </location>
</feature>
<dbReference type="PROSITE" id="PS50011">
    <property type="entry name" value="PROTEIN_KINASE_DOM"/>
    <property type="match status" value="1"/>
</dbReference>
<dbReference type="InterPro" id="IPR011009">
    <property type="entry name" value="Kinase-like_dom_sf"/>
</dbReference>
<feature type="region of interest" description="Disordered" evidence="11">
    <location>
        <begin position="255"/>
        <end position="284"/>
    </location>
</feature>
<keyword evidence="2" id="KW-0808">Transferase</keyword>
<dbReference type="InterPro" id="IPR008271">
    <property type="entry name" value="Ser/Thr_kinase_AS"/>
</dbReference>
<evidence type="ECO:0000256" key="5">
    <source>
        <dbReference type="ARBA" id="ARBA00022840"/>
    </source>
</evidence>
<dbReference type="PROSITE" id="PS00108">
    <property type="entry name" value="PROTEIN_KINASE_ST"/>
    <property type="match status" value="1"/>
</dbReference>
<comment type="catalytic activity">
    <reaction evidence="6">
        <text>L-threonyl-[protein] + ATP = O-phospho-L-threonyl-[protein] + ADP + H(+)</text>
        <dbReference type="Rhea" id="RHEA:46608"/>
        <dbReference type="Rhea" id="RHEA-COMP:11060"/>
        <dbReference type="Rhea" id="RHEA-COMP:11605"/>
        <dbReference type="ChEBI" id="CHEBI:15378"/>
        <dbReference type="ChEBI" id="CHEBI:30013"/>
        <dbReference type="ChEBI" id="CHEBI:30616"/>
        <dbReference type="ChEBI" id="CHEBI:61977"/>
        <dbReference type="ChEBI" id="CHEBI:456216"/>
        <dbReference type="EC" id="2.7.11.1"/>
    </reaction>
</comment>
<dbReference type="Gene3D" id="1.10.510.10">
    <property type="entry name" value="Transferase(Phosphotransferase) domain 1"/>
    <property type="match status" value="1"/>
</dbReference>
<proteinExistence type="predicted"/>
<evidence type="ECO:0000256" key="9">
    <source>
        <dbReference type="PIRSR" id="PIRSR630616-2"/>
    </source>
</evidence>
<feature type="binding site" evidence="9">
    <location>
        <position position="367"/>
    </location>
    <ligand>
        <name>ATP</name>
        <dbReference type="ChEBI" id="CHEBI:30616"/>
    </ligand>
</feature>
<evidence type="ECO:0000256" key="10">
    <source>
        <dbReference type="PIRSR" id="PIRSR630616-3"/>
    </source>
</evidence>
<keyword evidence="1" id="KW-0723">Serine/threonine-protein kinase</keyword>
<feature type="region of interest" description="Disordered" evidence="11">
    <location>
        <begin position="1"/>
        <end position="36"/>
    </location>
</feature>
<evidence type="ECO:0000256" key="8">
    <source>
        <dbReference type="PIRSR" id="PIRSR630616-1"/>
    </source>
</evidence>
<feature type="domain" description="Protein kinase" evidence="12">
    <location>
        <begin position="338"/>
        <end position="584"/>
    </location>
</feature>
<dbReference type="AlphaFoldDB" id="A0AAF3J9N7"/>
<keyword evidence="3 9" id="KW-0547">Nucleotide-binding</keyword>
<sequence>MVITSKRADPPTISTPDHKQMIDPSMASPRTPRTPRTLISQLRPPIIDSKTLTPLSEVREKFRGIQNCLDTLNQRLQAAAQTSSPLVRITAPRRGPLKVMRMPSPIKATNEVILARATPAPKVLPACLPINRGRAHCDNTTASGVSARSSRRPSVPRVSTKILPKDRPSITTTAAPPQRRSSIPRVSVSSASLVNTKAESVLLRERRPSIPRISISACNVSFNRTQPKTSLVSLNASGYLPRRPLPSLAKELLDRLPPKNRNDWAQATPPAKEKRKSGKNQKTEKLLGALETTTARLESIKIEETMKDAPSLTVDEKKDAPSLTVEPKRDKPWSREDFKFIAPLGKGGFGIVDKALAVRGGMHVAIKSVSLMWLIQNNALNMIKSEIGIQSELKHRNVIKLHGYFCDKDRLSIIMDVGERGDLFDRIAASGQLDEHLSAKIVCQLSDALSYCHSKGVIHRDLKPENVLLDKADNALLSDFGWSTRVERDEIRTTFCGTFDYMAPELTRHQPYDKMVDNWALGILCFECLEGRPPFAAGLPFAVQLEVPFTDAHSDLARDLIGSLVREVPKERFMLEEVKKHAWIQKHCPDALALTKSRPDLI</sequence>
<dbReference type="PANTHER" id="PTHR24350">
    <property type="entry name" value="SERINE/THREONINE-PROTEIN KINASE IAL-RELATED"/>
    <property type="match status" value="1"/>
</dbReference>
<dbReference type="GO" id="GO:0005524">
    <property type="term" value="F:ATP binding"/>
    <property type="evidence" value="ECO:0007669"/>
    <property type="project" value="UniProtKB-KW"/>
</dbReference>
<comment type="catalytic activity">
    <reaction evidence="7">
        <text>L-seryl-[protein] + ATP = O-phospho-L-seryl-[protein] + ADP + H(+)</text>
        <dbReference type="Rhea" id="RHEA:17989"/>
        <dbReference type="Rhea" id="RHEA-COMP:9863"/>
        <dbReference type="Rhea" id="RHEA-COMP:11604"/>
        <dbReference type="ChEBI" id="CHEBI:15378"/>
        <dbReference type="ChEBI" id="CHEBI:29999"/>
        <dbReference type="ChEBI" id="CHEBI:30616"/>
        <dbReference type="ChEBI" id="CHEBI:83421"/>
        <dbReference type="ChEBI" id="CHEBI:456216"/>
        <dbReference type="EC" id="2.7.11.1"/>
    </reaction>
</comment>
<evidence type="ECO:0000313" key="14">
    <source>
        <dbReference type="WBParaSite" id="MBELARI_LOCUS5286"/>
    </source>
</evidence>
<dbReference type="FunFam" id="3.30.200.20:FF:000042">
    <property type="entry name" value="Aurora kinase A"/>
    <property type="match status" value="1"/>
</dbReference>
<dbReference type="GO" id="GO:0004674">
    <property type="term" value="F:protein serine/threonine kinase activity"/>
    <property type="evidence" value="ECO:0007669"/>
    <property type="project" value="UniProtKB-KW"/>
</dbReference>
<dbReference type="InterPro" id="IPR000719">
    <property type="entry name" value="Prot_kinase_dom"/>
</dbReference>
<feature type="compositionally biased region" description="Basic and acidic residues" evidence="11">
    <location>
        <begin position="314"/>
        <end position="330"/>
    </location>
</feature>
<evidence type="ECO:0000259" key="12">
    <source>
        <dbReference type="PROSITE" id="PS50011"/>
    </source>
</evidence>
<accession>A0AAF3J9N7</accession>
<evidence type="ECO:0000256" key="4">
    <source>
        <dbReference type="ARBA" id="ARBA00022777"/>
    </source>
</evidence>
<dbReference type="InterPro" id="IPR030616">
    <property type="entry name" value="Aur-like"/>
</dbReference>
<dbReference type="SUPFAM" id="SSF56112">
    <property type="entry name" value="Protein kinase-like (PK-like)"/>
    <property type="match status" value="1"/>
</dbReference>
<dbReference type="Pfam" id="PF00069">
    <property type="entry name" value="Pkinase"/>
    <property type="match status" value="1"/>
</dbReference>
<dbReference type="SMART" id="SM00220">
    <property type="entry name" value="S_TKc"/>
    <property type="match status" value="1"/>
</dbReference>
<keyword evidence="4" id="KW-0418">Kinase</keyword>
<feature type="binding site" evidence="9">
    <location>
        <begin position="465"/>
        <end position="466"/>
    </location>
    <ligand>
        <name>ATP</name>
        <dbReference type="ChEBI" id="CHEBI:30616"/>
    </ligand>
</feature>
<evidence type="ECO:0000256" key="11">
    <source>
        <dbReference type="SAM" id="MobiDB-lite"/>
    </source>
</evidence>
<evidence type="ECO:0000256" key="2">
    <source>
        <dbReference type="ARBA" id="ARBA00022679"/>
    </source>
</evidence>
<dbReference type="Proteomes" id="UP000887575">
    <property type="component" value="Unassembled WGS sequence"/>
</dbReference>
<evidence type="ECO:0000313" key="13">
    <source>
        <dbReference type="Proteomes" id="UP000887575"/>
    </source>
</evidence>
<feature type="binding site" evidence="9">
    <location>
        <position position="479"/>
    </location>
    <ligand>
        <name>ATP</name>
        <dbReference type="ChEBI" id="CHEBI:30616"/>
    </ligand>
</feature>
<protein>
    <submittedName>
        <fullName evidence="14">Aurora kinase</fullName>
    </submittedName>
</protein>
<dbReference type="WBParaSite" id="MBELARI_LOCUS5286">
    <property type="protein sequence ID" value="MBELARI_LOCUS5286"/>
    <property type="gene ID" value="MBELARI_LOCUS5286"/>
</dbReference>
<evidence type="ECO:0000256" key="3">
    <source>
        <dbReference type="ARBA" id="ARBA00022741"/>
    </source>
</evidence>
<evidence type="ECO:0000256" key="1">
    <source>
        <dbReference type="ARBA" id="ARBA00022527"/>
    </source>
</evidence>
<evidence type="ECO:0000256" key="7">
    <source>
        <dbReference type="ARBA" id="ARBA00048679"/>
    </source>
</evidence>
<feature type="active site" description="Proton acceptor" evidence="8">
    <location>
        <position position="461"/>
    </location>
</feature>
<reference evidence="14" key="1">
    <citation type="submission" date="2024-02" db="UniProtKB">
        <authorList>
            <consortium name="WormBaseParasite"/>
        </authorList>
    </citation>
    <scope>IDENTIFICATION</scope>
</reference>
<keyword evidence="13" id="KW-1185">Reference proteome</keyword>
<keyword evidence="5 9" id="KW-0067">ATP-binding</keyword>
<organism evidence="13 14">
    <name type="scientific">Mesorhabditis belari</name>
    <dbReference type="NCBI Taxonomy" id="2138241"/>
    <lineage>
        <taxon>Eukaryota</taxon>
        <taxon>Metazoa</taxon>
        <taxon>Ecdysozoa</taxon>
        <taxon>Nematoda</taxon>
        <taxon>Chromadorea</taxon>
        <taxon>Rhabditida</taxon>
        <taxon>Rhabditina</taxon>
        <taxon>Rhabditomorpha</taxon>
        <taxon>Rhabditoidea</taxon>
        <taxon>Rhabditidae</taxon>
        <taxon>Mesorhabditinae</taxon>
        <taxon>Mesorhabditis</taxon>
    </lineage>
</organism>
<feature type="region of interest" description="Disordered" evidence="11">
    <location>
        <begin position="167"/>
        <end position="186"/>
    </location>
</feature>